<accession>A0A6G1HRD9</accession>
<dbReference type="InterPro" id="IPR023214">
    <property type="entry name" value="HAD_sf"/>
</dbReference>
<dbReference type="OrthoDB" id="198652at2759"/>
<dbReference type="GO" id="GO:0008962">
    <property type="term" value="F:phosphatidylglycerophosphatase activity"/>
    <property type="evidence" value="ECO:0007669"/>
    <property type="project" value="InterPro"/>
</dbReference>
<evidence type="ECO:0000313" key="1">
    <source>
        <dbReference type="EMBL" id="KAF2398562.1"/>
    </source>
</evidence>
<keyword evidence="2" id="KW-1185">Reference proteome</keyword>
<dbReference type="EMBL" id="ML996699">
    <property type="protein sequence ID" value="KAF2398562.1"/>
    <property type="molecule type" value="Genomic_DNA"/>
</dbReference>
<organism evidence="1 2">
    <name type="scientific">Trichodelitschia bisporula</name>
    <dbReference type="NCBI Taxonomy" id="703511"/>
    <lineage>
        <taxon>Eukaryota</taxon>
        <taxon>Fungi</taxon>
        <taxon>Dikarya</taxon>
        <taxon>Ascomycota</taxon>
        <taxon>Pezizomycotina</taxon>
        <taxon>Dothideomycetes</taxon>
        <taxon>Dothideomycetes incertae sedis</taxon>
        <taxon>Phaeotrichales</taxon>
        <taxon>Phaeotrichaceae</taxon>
        <taxon>Trichodelitschia</taxon>
    </lineage>
</organism>
<evidence type="ECO:0000313" key="2">
    <source>
        <dbReference type="Proteomes" id="UP000799640"/>
    </source>
</evidence>
<dbReference type="Gene3D" id="3.40.50.1000">
    <property type="entry name" value="HAD superfamily/HAD-like"/>
    <property type="match status" value="1"/>
</dbReference>
<dbReference type="SUPFAM" id="SSF56784">
    <property type="entry name" value="HAD-like"/>
    <property type="match status" value="1"/>
</dbReference>
<proteinExistence type="predicted"/>
<dbReference type="InterPro" id="IPR010021">
    <property type="entry name" value="PGPP1/Gep4"/>
</dbReference>
<dbReference type="InterPro" id="IPR036412">
    <property type="entry name" value="HAD-like_sf"/>
</dbReference>
<dbReference type="Pfam" id="PF09419">
    <property type="entry name" value="PGP_phosphatase"/>
    <property type="match status" value="1"/>
</dbReference>
<name>A0A6G1HRD9_9PEZI</name>
<reference evidence="1" key="1">
    <citation type="journal article" date="2020" name="Stud. Mycol.">
        <title>101 Dothideomycetes genomes: a test case for predicting lifestyles and emergence of pathogens.</title>
        <authorList>
            <person name="Haridas S."/>
            <person name="Albert R."/>
            <person name="Binder M."/>
            <person name="Bloem J."/>
            <person name="Labutti K."/>
            <person name="Salamov A."/>
            <person name="Andreopoulos B."/>
            <person name="Baker S."/>
            <person name="Barry K."/>
            <person name="Bills G."/>
            <person name="Bluhm B."/>
            <person name="Cannon C."/>
            <person name="Castanera R."/>
            <person name="Culley D."/>
            <person name="Daum C."/>
            <person name="Ezra D."/>
            <person name="Gonzalez J."/>
            <person name="Henrissat B."/>
            <person name="Kuo A."/>
            <person name="Liang C."/>
            <person name="Lipzen A."/>
            <person name="Lutzoni F."/>
            <person name="Magnuson J."/>
            <person name="Mondo S."/>
            <person name="Nolan M."/>
            <person name="Ohm R."/>
            <person name="Pangilinan J."/>
            <person name="Park H.-J."/>
            <person name="Ramirez L."/>
            <person name="Alfaro M."/>
            <person name="Sun H."/>
            <person name="Tritt A."/>
            <person name="Yoshinaga Y."/>
            <person name="Zwiers L.-H."/>
            <person name="Turgeon B."/>
            <person name="Goodwin S."/>
            <person name="Spatafora J."/>
            <person name="Crous P."/>
            <person name="Grigoriev I."/>
        </authorList>
    </citation>
    <scope>NUCLEOTIDE SEQUENCE</scope>
    <source>
        <strain evidence="1">CBS 262.69</strain>
    </source>
</reference>
<dbReference type="InterPro" id="IPR027706">
    <property type="entry name" value="PGP_Pase"/>
</dbReference>
<gene>
    <name evidence="1" type="ORF">EJ06DRAFT_479753</name>
</gene>
<dbReference type="AlphaFoldDB" id="A0A6G1HRD9"/>
<protein>
    <submittedName>
        <fullName evidence="1">HAD-superfamily phosphatase</fullName>
    </submittedName>
</protein>
<dbReference type="NCBIfam" id="TIGR01668">
    <property type="entry name" value="YqeG_hyp_ppase"/>
    <property type="match status" value="1"/>
</dbReference>
<dbReference type="Proteomes" id="UP000799640">
    <property type="component" value="Unassembled WGS sequence"/>
</dbReference>
<sequence length="212" mass="22908">MASSFNLSGTLNTLRLLHQPSLILPHLTIPTFAHLPIPLTIPPSPDQKPTTIRAIILDKDNCFAAPHSLSIHPSCQSTFSRLKATYPSAALLIVSNTAGTSSDPASAQALALERETGVKVLRHGTKKPGCGPAVLAYLRAHPELRITSPDQIAVVGDRLLTDVMLANMMGAQSVWVRDGVTPKGFFARVEDGLAMWLLRRGYVAPEPRSEFE</sequence>